<name>A0A9D2GY96_9BACE</name>
<reference evidence="2" key="2">
    <citation type="submission" date="2021-04" db="EMBL/GenBank/DDBJ databases">
        <authorList>
            <person name="Gilroy R."/>
        </authorList>
    </citation>
    <scope>NUCLEOTIDE SEQUENCE</scope>
    <source>
        <strain evidence="2">CHK118-2852</strain>
    </source>
</reference>
<organism evidence="2 3">
    <name type="scientific">Candidatus Bacteroides merdavium</name>
    <dbReference type="NCBI Taxonomy" id="2838472"/>
    <lineage>
        <taxon>Bacteria</taxon>
        <taxon>Pseudomonadati</taxon>
        <taxon>Bacteroidota</taxon>
        <taxon>Bacteroidia</taxon>
        <taxon>Bacteroidales</taxon>
        <taxon>Bacteroidaceae</taxon>
        <taxon>Bacteroides</taxon>
    </lineage>
</organism>
<dbReference type="EMBL" id="DXAV01000041">
    <property type="protein sequence ID" value="HIZ91464.1"/>
    <property type="molecule type" value="Genomic_DNA"/>
</dbReference>
<feature type="chain" id="PRO_5039434928" description="Lipoprotein" evidence="1">
    <location>
        <begin position="20"/>
        <end position="147"/>
    </location>
</feature>
<dbReference type="PROSITE" id="PS51257">
    <property type="entry name" value="PROKAR_LIPOPROTEIN"/>
    <property type="match status" value="1"/>
</dbReference>
<evidence type="ECO:0008006" key="4">
    <source>
        <dbReference type="Google" id="ProtNLM"/>
    </source>
</evidence>
<accession>A0A9D2GY96</accession>
<dbReference type="AlphaFoldDB" id="A0A9D2GY96"/>
<gene>
    <name evidence="2" type="ORF">H9807_05030</name>
</gene>
<protein>
    <recommendedName>
        <fullName evidence="4">Lipoprotein</fullName>
    </recommendedName>
</protein>
<sequence length="147" mass="16932">MKKFLLLMLTILMMVSCSKEEVETRSDVMVNVTFDGGLASPTLVRLYNYDEAKDFDRNAISEMGDSQKLVDKQGNTILPEYTSDTFTGVNTFKGIEHGKYLVVAMYKPEGYSFPMFYYYGYKVIDVNDLLMVKIDFEYSDMGEFVEF</sequence>
<reference evidence="2" key="1">
    <citation type="journal article" date="2021" name="PeerJ">
        <title>Extensive microbial diversity within the chicken gut microbiome revealed by metagenomics and culture.</title>
        <authorList>
            <person name="Gilroy R."/>
            <person name="Ravi A."/>
            <person name="Getino M."/>
            <person name="Pursley I."/>
            <person name="Horton D.L."/>
            <person name="Alikhan N.F."/>
            <person name="Baker D."/>
            <person name="Gharbi K."/>
            <person name="Hall N."/>
            <person name="Watson M."/>
            <person name="Adriaenssens E.M."/>
            <person name="Foster-Nyarko E."/>
            <person name="Jarju S."/>
            <person name="Secka A."/>
            <person name="Antonio M."/>
            <person name="Oren A."/>
            <person name="Chaudhuri R.R."/>
            <person name="La Ragione R."/>
            <person name="Hildebrand F."/>
            <person name="Pallen M.J."/>
        </authorList>
    </citation>
    <scope>NUCLEOTIDE SEQUENCE</scope>
    <source>
        <strain evidence="2">CHK118-2852</strain>
    </source>
</reference>
<evidence type="ECO:0000313" key="3">
    <source>
        <dbReference type="Proteomes" id="UP000824108"/>
    </source>
</evidence>
<evidence type="ECO:0000256" key="1">
    <source>
        <dbReference type="SAM" id="SignalP"/>
    </source>
</evidence>
<evidence type="ECO:0000313" key="2">
    <source>
        <dbReference type="EMBL" id="HIZ91464.1"/>
    </source>
</evidence>
<proteinExistence type="predicted"/>
<keyword evidence="1" id="KW-0732">Signal</keyword>
<comment type="caution">
    <text evidence="2">The sequence shown here is derived from an EMBL/GenBank/DDBJ whole genome shotgun (WGS) entry which is preliminary data.</text>
</comment>
<feature type="signal peptide" evidence="1">
    <location>
        <begin position="1"/>
        <end position="19"/>
    </location>
</feature>
<dbReference type="Proteomes" id="UP000824108">
    <property type="component" value="Unassembled WGS sequence"/>
</dbReference>